<dbReference type="GO" id="GO:0016740">
    <property type="term" value="F:transferase activity"/>
    <property type="evidence" value="ECO:0007669"/>
    <property type="project" value="UniProtKB-KW"/>
</dbReference>
<comment type="catalytic activity">
    <reaction evidence="9 10">
        <text>L-glutamyl-tRNA(Gln) + L-glutamine + ATP + H2O = L-glutaminyl-tRNA(Gln) + L-glutamate + ADP + phosphate + H(+)</text>
        <dbReference type="Rhea" id="RHEA:17521"/>
        <dbReference type="Rhea" id="RHEA-COMP:9681"/>
        <dbReference type="Rhea" id="RHEA-COMP:9684"/>
        <dbReference type="ChEBI" id="CHEBI:15377"/>
        <dbReference type="ChEBI" id="CHEBI:15378"/>
        <dbReference type="ChEBI" id="CHEBI:29985"/>
        <dbReference type="ChEBI" id="CHEBI:30616"/>
        <dbReference type="ChEBI" id="CHEBI:43474"/>
        <dbReference type="ChEBI" id="CHEBI:58359"/>
        <dbReference type="ChEBI" id="CHEBI:78520"/>
        <dbReference type="ChEBI" id="CHEBI:78521"/>
        <dbReference type="ChEBI" id="CHEBI:456216"/>
    </reaction>
</comment>
<dbReference type="Pfam" id="PF02637">
    <property type="entry name" value="GatB_Yqey"/>
    <property type="match status" value="1"/>
</dbReference>
<evidence type="ECO:0000256" key="2">
    <source>
        <dbReference type="ARBA" id="ARBA00011123"/>
    </source>
</evidence>
<dbReference type="NCBIfam" id="TIGR00133">
    <property type="entry name" value="gatB"/>
    <property type="match status" value="1"/>
</dbReference>
<dbReference type="InterPro" id="IPR014746">
    <property type="entry name" value="Gln_synth/guanido_kin_cat_dom"/>
</dbReference>
<evidence type="ECO:0000256" key="9">
    <source>
        <dbReference type="ARBA" id="ARBA00047913"/>
    </source>
</evidence>
<evidence type="ECO:0000313" key="12">
    <source>
        <dbReference type="EMBL" id="KIX84414.1"/>
    </source>
</evidence>
<comment type="function">
    <text evidence="7 10">Allows the formation of correctly charged Asn-tRNA(Asn) or Gln-tRNA(Gln) through the transamidation of misacylated Asp-tRNA(Asn) or Glu-tRNA(Gln) in organisms which lack either or both of asparaginyl-tRNA or glutaminyl-tRNA synthetases. The reaction takes place in the presence of glutamine and ATP through an activated phospho-Asp-tRNA(Asn) or phospho-Glu-tRNA(Gln).</text>
</comment>
<dbReference type="Pfam" id="PF02934">
    <property type="entry name" value="GatB_N"/>
    <property type="match status" value="1"/>
</dbReference>
<dbReference type="Proteomes" id="UP000030364">
    <property type="component" value="Unassembled WGS sequence"/>
</dbReference>
<evidence type="ECO:0000256" key="7">
    <source>
        <dbReference type="ARBA" id="ARBA00024799"/>
    </source>
</evidence>
<dbReference type="GO" id="GO:0005524">
    <property type="term" value="F:ATP binding"/>
    <property type="evidence" value="ECO:0007669"/>
    <property type="project" value="UniProtKB-KW"/>
</dbReference>
<dbReference type="STRING" id="276.THFILI_10785"/>
<name>A0A0D6X924_THEFI</name>
<dbReference type="GO" id="GO:0006412">
    <property type="term" value="P:translation"/>
    <property type="evidence" value="ECO:0007669"/>
    <property type="project" value="UniProtKB-UniRule"/>
</dbReference>
<protein>
    <recommendedName>
        <fullName evidence="10">Aspartyl/glutamyl-tRNA(Asn/Gln) amidotransferase subunit B</fullName>
        <shortName evidence="10">Asp/Glu-ADT subunit B</shortName>
        <ecNumber evidence="10">6.3.5.-</ecNumber>
    </recommendedName>
</protein>
<accession>A0A0D6X924</accession>
<keyword evidence="3 10" id="KW-0436">Ligase</keyword>
<dbReference type="InterPro" id="IPR023168">
    <property type="entry name" value="GatB_Yqey_C_2"/>
</dbReference>
<dbReference type="PANTHER" id="PTHR11659">
    <property type="entry name" value="GLUTAMYL-TRNA GLN AMIDOTRANSFERASE SUBUNIT B MITOCHONDRIAL AND PROKARYOTIC PET112-RELATED"/>
    <property type="match status" value="1"/>
</dbReference>
<keyword evidence="6 10" id="KW-0648">Protein biosynthesis</keyword>
<dbReference type="PANTHER" id="PTHR11659:SF0">
    <property type="entry name" value="GLUTAMYL-TRNA(GLN) AMIDOTRANSFERASE SUBUNIT B, MITOCHONDRIAL"/>
    <property type="match status" value="1"/>
</dbReference>
<dbReference type="OrthoDB" id="9804078at2"/>
<dbReference type="RefSeq" id="WP_038066651.1">
    <property type="nucleotide sequence ID" value="NZ_JPSL02000040.1"/>
</dbReference>
<evidence type="ECO:0000256" key="3">
    <source>
        <dbReference type="ARBA" id="ARBA00022598"/>
    </source>
</evidence>
<evidence type="ECO:0000313" key="13">
    <source>
        <dbReference type="Proteomes" id="UP000030364"/>
    </source>
</evidence>
<dbReference type="SUPFAM" id="SSF89095">
    <property type="entry name" value="GatB/YqeY motif"/>
    <property type="match status" value="1"/>
</dbReference>
<dbReference type="InterPro" id="IPR003789">
    <property type="entry name" value="Asn/Gln_tRNA_amidoTrase-B-like"/>
</dbReference>
<dbReference type="NCBIfam" id="NF004014">
    <property type="entry name" value="PRK05477.1-4"/>
    <property type="match status" value="1"/>
</dbReference>
<dbReference type="Gene3D" id="1.10.150.380">
    <property type="entry name" value="GatB domain, N-terminal subdomain"/>
    <property type="match status" value="1"/>
</dbReference>
<keyword evidence="13" id="KW-1185">Reference proteome</keyword>
<dbReference type="Gene3D" id="1.10.10.410">
    <property type="match status" value="1"/>
</dbReference>
<dbReference type="InterPro" id="IPR042114">
    <property type="entry name" value="GatB_C_1"/>
</dbReference>
<dbReference type="InterPro" id="IPR017959">
    <property type="entry name" value="Asn/Gln-tRNA_amidoTrfase_suB/E"/>
</dbReference>
<evidence type="ECO:0000256" key="1">
    <source>
        <dbReference type="ARBA" id="ARBA00005306"/>
    </source>
</evidence>
<dbReference type="FunFam" id="1.10.10.410:FF:000001">
    <property type="entry name" value="Aspartyl/glutamyl-tRNA(Asn/Gln) amidotransferase subunit B"/>
    <property type="match status" value="1"/>
</dbReference>
<dbReference type="PROSITE" id="PS01234">
    <property type="entry name" value="GATB"/>
    <property type="match status" value="1"/>
</dbReference>
<evidence type="ECO:0000256" key="8">
    <source>
        <dbReference type="ARBA" id="ARBA00047380"/>
    </source>
</evidence>
<dbReference type="InterPro" id="IPR017958">
    <property type="entry name" value="Gln-tRNA_amidoTrfase_suB_CS"/>
</dbReference>
<evidence type="ECO:0000256" key="5">
    <source>
        <dbReference type="ARBA" id="ARBA00022840"/>
    </source>
</evidence>
<dbReference type="HAMAP" id="MF_00121">
    <property type="entry name" value="GatB"/>
    <property type="match status" value="1"/>
</dbReference>
<reference evidence="12 13" key="1">
    <citation type="journal article" date="2015" name="Genome Announc.">
        <title>Draft Genome Sequence of the Thermophile Thermus filiformis ATCC 43280, Producer of Carotenoid-(Di)glucoside-Branched Fatty Acid (Di)esters and Source of Hyperthermostable Enzymes of Biotechnological Interest.</title>
        <authorList>
            <person name="Mandelli F."/>
            <person name="Oliveira Ramires B."/>
            <person name="Couger M.B."/>
            <person name="Paixao D.A."/>
            <person name="Camilo C.M."/>
            <person name="Polikarpov I."/>
            <person name="Prade R."/>
            <person name="Riano-Pachon D.M."/>
            <person name="Squina F.M."/>
        </authorList>
    </citation>
    <scope>NUCLEOTIDE SEQUENCE [LARGE SCALE GENOMIC DNA]</scope>
    <source>
        <strain evidence="12 13">ATCC 43280</strain>
    </source>
</reference>
<dbReference type="AlphaFoldDB" id="A0A0D6X924"/>
<evidence type="ECO:0000256" key="10">
    <source>
        <dbReference type="HAMAP-Rule" id="MF_00121"/>
    </source>
</evidence>
<proteinExistence type="inferred from homology"/>
<dbReference type="InterPro" id="IPR018027">
    <property type="entry name" value="Asn/Gln_amidotransferase"/>
</dbReference>
<sequence length="477" mass="53292">MAAPLLPEGFEAAIGLEVHLHLRTETKMFCGCRADYFGSPPNTHVCPVCLGLPGTLPVPNKRAVEYGLALALALQSQVPERLVFHRKNYFYPDLPKNYQITQYDLPIGLGGRLPLGERAVRIKRLHLEEDAGKSLHLEDRTLLDLNRAGSPLIELVTEPDLRTPEEARLFLQRIQALVQTLGLSEASPEEGKLRADVNVSVRRKGEPLGTKVEVKNLNSFKSVQRALEYEIRRQAEVLRRGERVRQATMAFDEGSGKTFPMRTKEEEADYRYFPEPDLPPVPIPRSWVEEVRKGLPELPWEKEARYLALGLRPKDAEALAYTPDLARFYDQALALKEASPQALANWLLADLAGLLNERGVPLEKTRLSPAAFARLVRLFERGEITSRTAKDLLPELLLGEDPEALVEGRGLRVVADEEALKRVVQEVIQAMPEAARSVQEGKMKALDALVGQVMRKTRGQARPDLVRSLLLKALGVG</sequence>
<comment type="caution">
    <text evidence="12">The sequence shown here is derived from an EMBL/GenBank/DDBJ whole genome shotgun (WGS) entry which is preliminary data.</text>
</comment>
<keyword evidence="5 10" id="KW-0067">ATP-binding</keyword>
<evidence type="ECO:0000259" key="11">
    <source>
        <dbReference type="SMART" id="SM00845"/>
    </source>
</evidence>
<dbReference type="EMBL" id="JPSL02000040">
    <property type="protein sequence ID" value="KIX84414.1"/>
    <property type="molecule type" value="Genomic_DNA"/>
</dbReference>
<comment type="similarity">
    <text evidence="1 10">Belongs to the GatB/GatE family. GatB subfamily.</text>
</comment>
<dbReference type="SUPFAM" id="SSF55931">
    <property type="entry name" value="Glutamine synthetase/guanido kinase"/>
    <property type="match status" value="1"/>
</dbReference>
<dbReference type="InterPro" id="IPR006075">
    <property type="entry name" value="Asn/Gln-tRNA_Trfase_suB/E_cat"/>
</dbReference>
<dbReference type="NCBIfam" id="NF004012">
    <property type="entry name" value="PRK05477.1-2"/>
    <property type="match status" value="1"/>
</dbReference>
<dbReference type="SMART" id="SM00845">
    <property type="entry name" value="GatB_Yqey"/>
    <property type="match status" value="1"/>
</dbReference>
<comment type="catalytic activity">
    <reaction evidence="8 10">
        <text>L-aspartyl-tRNA(Asn) + L-glutamine + ATP + H2O = L-asparaginyl-tRNA(Asn) + L-glutamate + ADP + phosphate + 2 H(+)</text>
        <dbReference type="Rhea" id="RHEA:14513"/>
        <dbReference type="Rhea" id="RHEA-COMP:9674"/>
        <dbReference type="Rhea" id="RHEA-COMP:9677"/>
        <dbReference type="ChEBI" id="CHEBI:15377"/>
        <dbReference type="ChEBI" id="CHEBI:15378"/>
        <dbReference type="ChEBI" id="CHEBI:29985"/>
        <dbReference type="ChEBI" id="CHEBI:30616"/>
        <dbReference type="ChEBI" id="CHEBI:43474"/>
        <dbReference type="ChEBI" id="CHEBI:58359"/>
        <dbReference type="ChEBI" id="CHEBI:78515"/>
        <dbReference type="ChEBI" id="CHEBI:78516"/>
        <dbReference type="ChEBI" id="CHEBI:456216"/>
    </reaction>
</comment>
<dbReference type="InterPro" id="IPR004413">
    <property type="entry name" value="GatB"/>
</dbReference>
<dbReference type="GO" id="GO:0070681">
    <property type="term" value="P:glutaminyl-tRNAGln biosynthesis via transamidation"/>
    <property type="evidence" value="ECO:0007669"/>
    <property type="project" value="TreeGrafter"/>
</dbReference>
<dbReference type="EC" id="6.3.5.-" evidence="10"/>
<feature type="domain" description="Asn/Gln amidotransferase" evidence="11">
    <location>
        <begin position="327"/>
        <end position="474"/>
    </location>
</feature>
<dbReference type="GO" id="GO:0050567">
    <property type="term" value="F:glutaminyl-tRNA synthase (glutamine-hydrolyzing) activity"/>
    <property type="evidence" value="ECO:0007669"/>
    <property type="project" value="UniProtKB-UniRule"/>
</dbReference>
<keyword evidence="4 10" id="KW-0547">Nucleotide-binding</keyword>
<evidence type="ECO:0000256" key="4">
    <source>
        <dbReference type="ARBA" id="ARBA00022741"/>
    </source>
</evidence>
<gene>
    <name evidence="10" type="primary">gatB</name>
    <name evidence="12" type="ORF">THFILI_10785</name>
</gene>
<evidence type="ECO:0000256" key="6">
    <source>
        <dbReference type="ARBA" id="ARBA00022917"/>
    </source>
</evidence>
<comment type="subunit">
    <text evidence="2 10">Heterotrimer of A, B and C subunits.</text>
</comment>
<organism evidence="12 13">
    <name type="scientific">Thermus filiformis</name>
    <dbReference type="NCBI Taxonomy" id="276"/>
    <lineage>
        <taxon>Bacteria</taxon>
        <taxon>Thermotogati</taxon>
        <taxon>Deinococcota</taxon>
        <taxon>Deinococci</taxon>
        <taxon>Thermales</taxon>
        <taxon>Thermaceae</taxon>
        <taxon>Thermus</taxon>
    </lineage>
</organism>
<dbReference type="GO" id="GO:0050566">
    <property type="term" value="F:asparaginyl-tRNA synthase (glutamine-hydrolyzing) activity"/>
    <property type="evidence" value="ECO:0007669"/>
    <property type="project" value="RHEA"/>
</dbReference>